<dbReference type="InterPro" id="IPR035959">
    <property type="entry name" value="RutC-like_sf"/>
</dbReference>
<dbReference type="InterPro" id="IPR006175">
    <property type="entry name" value="YjgF/YER057c/UK114"/>
</dbReference>
<evidence type="ECO:0000256" key="1">
    <source>
        <dbReference type="ARBA" id="ARBA00010552"/>
    </source>
</evidence>
<evidence type="ECO:0000313" key="2">
    <source>
        <dbReference type="EMBL" id="MDO2409626.1"/>
    </source>
</evidence>
<dbReference type="EMBL" id="JAULJQ010000006">
    <property type="protein sequence ID" value="MDO2409626.1"/>
    <property type="molecule type" value="Genomic_DNA"/>
</dbReference>
<dbReference type="PANTHER" id="PTHR11803:SF39">
    <property type="entry name" value="2-IMINOBUTANOATE_2-IMINOPROPANOATE DEAMINASE"/>
    <property type="match status" value="1"/>
</dbReference>
<dbReference type="PROSITE" id="PS01094">
    <property type="entry name" value="UPF0076"/>
    <property type="match status" value="1"/>
</dbReference>
<reference evidence="2 3" key="1">
    <citation type="submission" date="2023-06" db="EMBL/GenBank/DDBJ databases">
        <title>Campylobacter magnum sp. nov., isolated from cecal contents of domestic pigs (Sus scrofa domesticus).</title>
        <authorList>
            <person name="Papic B."/>
            <person name="Gruntar I."/>
        </authorList>
    </citation>
    <scope>NUCLEOTIDE SEQUENCE [LARGE SCALE GENOMIC DNA]</scope>
    <source>
        <strain evidence="3">34484-21</strain>
    </source>
</reference>
<gene>
    <name evidence="2" type="ORF">Q2362_05875</name>
</gene>
<dbReference type="InterPro" id="IPR019897">
    <property type="entry name" value="RidA_CS"/>
</dbReference>
<protein>
    <submittedName>
        <fullName evidence="2">RidA family protein</fullName>
    </submittedName>
</protein>
<dbReference type="SUPFAM" id="SSF55298">
    <property type="entry name" value="YjgF-like"/>
    <property type="match status" value="1"/>
</dbReference>
<comment type="similarity">
    <text evidence="1">Belongs to the RutC family.</text>
</comment>
<dbReference type="NCBIfam" id="TIGR00004">
    <property type="entry name" value="Rid family detoxifying hydrolase"/>
    <property type="match status" value="1"/>
</dbReference>
<organism evidence="2 3">
    <name type="scientific">Campylobacter magnus</name>
    <dbReference type="NCBI Taxonomy" id="3026462"/>
    <lineage>
        <taxon>Bacteria</taxon>
        <taxon>Pseudomonadati</taxon>
        <taxon>Campylobacterota</taxon>
        <taxon>Epsilonproteobacteria</taxon>
        <taxon>Campylobacterales</taxon>
        <taxon>Campylobacteraceae</taxon>
        <taxon>Campylobacter</taxon>
    </lineage>
</organism>
<comment type="caution">
    <text evidence="2">The sequence shown here is derived from an EMBL/GenBank/DDBJ whole genome shotgun (WGS) entry which is preliminary data.</text>
</comment>
<dbReference type="InterPro" id="IPR006056">
    <property type="entry name" value="RidA"/>
</dbReference>
<sequence>MNYPKAIGPYSAFVDAGEFVFCSGQIPLDPASGEIVGKTASEQAEQALKNVEGVLAAAGLSTKNVVKTTVFLADIADFAAVNEVYAKHFDKPFPARSALQVGALPKGAKVEIEVIAKK</sequence>
<dbReference type="Pfam" id="PF01042">
    <property type="entry name" value="Ribonuc_L-PSP"/>
    <property type="match status" value="1"/>
</dbReference>
<dbReference type="Gene3D" id="3.30.1330.40">
    <property type="entry name" value="RutC-like"/>
    <property type="match status" value="1"/>
</dbReference>
<accession>A0ABT8T817</accession>
<dbReference type="RefSeq" id="WP_302244446.1">
    <property type="nucleotide sequence ID" value="NZ_JAULJQ010000006.1"/>
</dbReference>
<name>A0ABT8T817_9BACT</name>
<evidence type="ECO:0000313" key="3">
    <source>
        <dbReference type="Proteomes" id="UP001171111"/>
    </source>
</evidence>
<keyword evidence="3" id="KW-1185">Reference proteome</keyword>
<dbReference type="CDD" id="cd00448">
    <property type="entry name" value="YjgF_YER057c_UK114_family"/>
    <property type="match status" value="1"/>
</dbReference>
<dbReference type="PANTHER" id="PTHR11803">
    <property type="entry name" value="2-IMINOBUTANOATE/2-IMINOPROPANOATE DEAMINASE RIDA"/>
    <property type="match status" value="1"/>
</dbReference>
<proteinExistence type="inferred from homology"/>
<dbReference type="Proteomes" id="UP001171111">
    <property type="component" value="Unassembled WGS sequence"/>
</dbReference>